<keyword evidence="2" id="KW-0378">Hydrolase</keyword>
<proteinExistence type="inferred from homology"/>
<evidence type="ECO:0000256" key="3">
    <source>
        <dbReference type="ARBA" id="ARBA00023295"/>
    </source>
</evidence>
<accession>A0AAW1GVE9</accession>
<feature type="domain" description="Glycosyl hydrolase family 32 N-terminal" evidence="4">
    <location>
        <begin position="7"/>
        <end position="69"/>
    </location>
</feature>
<dbReference type="Proteomes" id="UP001443914">
    <property type="component" value="Unassembled WGS sequence"/>
</dbReference>
<dbReference type="EMBL" id="JBDFQZ010000013">
    <property type="protein sequence ID" value="KAK9668005.1"/>
    <property type="molecule type" value="Genomic_DNA"/>
</dbReference>
<reference evidence="5" key="1">
    <citation type="submission" date="2024-03" db="EMBL/GenBank/DDBJ databases">
        <title>WGS assembly of Saponaria officinalis var. Norfolk2.</title>
        <authorList>
            <person name="Jenkins J."/>
            <person name="Shu S."/>
            <person name="Grimwood J."/>
            <person name="Barry K."/>
            <person name="Goodstein D."/>
            <person name="Schmutz J."/>
            <person name="Leebens-Mack J."/>
            <person name="Osbourn A."/>
        </authorList>
    </citation>
    <scope>NUCLEOTIDE SEQUENCE [LARGE SCALE GENOMIC DNA]</scope>
    <source>
        <strain evidence="5">JIC</strain>
    </source>
</reference>
<dbReference type="PANTHER" id="PTHR31953">
    <property type="entry name" value="BETA-FRUCTOFURANOSIDASE, INSOLUBLE ISOENZYME CWINV1-RELATED"/>
    <property type="match status" value="1"/>
</dbReference>
<evidence type="ECO:0000259" key="4">
    <source>
        <dbReference type="Pfam" id="PF00251"/>
    </source>
</evidence>
<dbReference type="InterPro" id="IPR013148">
    <property type="entry name" value="Glyco_hydro_32_N"/>
</dbReference>
<dbReference type="InterPro" id="IPR050551">
    <property type="entry name" value="Fructan_Metab_Enzymes"/>
</dbReference>
<comment type="caution">
    <text evidence="5">The sequence shown here is derived from an EMBL/GenBank/DDBJ whole genome shotgun (WGS) entry which is preliminary data.</text>
</comment>
<name>A0AAW1GVE9_SAPOF</name>
<protein>
    <recommendedName>
        <fullName evidence="4">Glycosyl hydrolase family 32 N-terminal domain-containing protein</fullName>
    </recommendedName>
</protein>
<organism evidence="5 6">
    <name type="scientific">Saponaria officinalis</name>
    <name type="common">Common soapwort</name>
    <name type="synonym">Lychnis saponaria</name>
    <dbReference type="NCBI Taxonomy" id="3572"/>
    <lineage>
        <taxon>Eukaryota</taxon>
        <taxon>Viridiplantae</taxon>
        <taxon>Streptophyta</taxon>
        <taxon>Embryophyta</taxon>
        <taxon>Tracheophyta</taxon>
        <taxon>Spermatophyta</taxon>
        <taxon>Magnoliopsida</taxon>
        <taxon>eudicotyledons</taxon>
        <taxon>Gunneridae</taxon>
        <taxon>Pentapetalae</taxon>
        <taxon>Caryophyllales</taxon>
        <taxon>Caryophyllaceae</taxon>
        <taxon>Caryophylleae</taxon>
        <taxon>Saponaria</taxon>
    </lineage>
</organism>
<comment type="similarity">
    <text evidence="1">Belongs to the glycosyl hydrolase 32 family.</text>
</comment>
<gene>
    <name evidence="5" type="ORF">RND81_13G028300</name>
</gene>
<evidence type="ECO:0000256" key="1">
    <source>
        <dbReference type="ARBA" id="ARBA00009902"/>
    </source>
</evidence>
<dbReference type="SUPFAM" id="SSF75005">
    <property type="entry name" value="Arabinanase/levansucrase/invertase"/>
    <property type="match status" value="1"/>
</dbReference>
<sequence length="69" mass="7826">MEGDVDLRYDYGSKFYASESFFDGGKKRRVLRAWVEEANGRADDVDKGWSGLQSFPREVLLSSSGNQLM</sequence>
<keyword evidence="6" id="KW-1185">Reference proteome</keyword>
<evidence type="ECO:0000313" key="6">
    <source>
        <dbReference type="Proteomes" id="UP001443914"/>
    </source>
</evidence>
<dbReference type="InterPro" id="IPR023296">
    <property type="entry name" value="Glyco_hydro_beta-prop_sf"/>
</dbReference>
<evidence type="ECO:0000313" key="5">
    <source>
        <dbReference type="EMBL" id="KAK9668005.1"/>
    </source>
</evidence>
<evidence type="ECO:0000256" key="2">
    <source>
        <dbReference type="ARBA" id="ARBA00022801"/>
    </source>
</evidence>
<keyword evidence="3" id="KW-0326">Glycosidase</keyword>
<dbReference type="AlphaFoldDB" id="A0AAW1GVE9"/>
<dbReference type="Pfam" id="PF00251">
    <property type="entry name" value="Glyco_hydro_32N"/>
    <property type="match status" value="1"/>
</dbReference>
<dbReference type="Gene3D" id="2.115.10.20">
    <property type="entry name" value="Glycosyl hydrolase domain, family 43"/>
    <property type="match status" value="1"/>
</dbReference>
<dbReference type="GO" id="GO:0016798">
    <property type="term" value="F:hydrolase activity, acting on glycosyl bonds"/>
    <property type="evidence" value="ECO:0007669"/>
    <property type="project" value="UniProtKB-KW"/>
</dbReference>